<evidence type="ECO:0000313" key="12">
    <source>
        <dbReference type="Proteomes" id="UP000697710"/>
    </source>
</evidence>
<sequence length="474" mass="55175">MLFNTWTFLAFAVVVFGLYYVLPFRWQNRMLLVASYVFYGAWDWRFLSLILFSTLVDFLVGRRLGQEADAGRRRQWLVLSCVTNLGLLGVFKYLGFFAQSFADLAHLFGWNVGPVTLHIVLPVGISFYTFQTMSYTIDVYRRKLEPVESFQDFALFVAYFPQLVAGPIERASHLLPQLMQPRRIRRDQFFEGSWLIAWGLFKKAVVADNIAPRIDEVFLPGNDWATGGACLVAIYGFAIQIYCDFSGYSDVARGLGKLMGIDIMRNFQIPYIATNPSEFWRRWHISLSTWLRDYLYVPLGGNRGSKLQTYRNLLVTMILGGLWHGAAWTFVLWGVYQGVLLIGHRWFVLDRKWFRRPESRPLSMIERFSSWFLMFHLVCLGWLIFRAKSVEQIGNILRRIVSDFRIDLDEVHILWPVLFFGGILLAYDAWLRNADDPRTRPGWKLLGPIAVTVLAILALVFWPPHIQQFIYFQF</sequence>
<evidence type="ECO:0000256" key="9">
    <source>
        <dbReference type="PIRNR" id="PIRNR016636"/>
    </source>
</evidence>
<evidence type="ECO:0000313" key="11">
    <source>
        <dbReference type="EMBL" id="MCA9726082.1"/>
    </source>
</evidence>
<dbReference type="PANTHER" id="PTHR13285:SF23">
    <property type="entry name" value="TEICHOIC ACID D-ALANYLTRANSFERASE"/>
    <property type="match status" value="1"/>
</dbReference>
<accession>A0A956LWX8</accession>
<evidence type="ECO:0000256" key="4">
    <source>
        <dbReference type="ARBA" id="ARBA00022679"/>
    </source>
</evidence>
<dbReference type="PIRSF" id="PIRSF500217">
    <property type="entry name" value="AlgI"/>
    <property type="match status" value="1"/>
</dbReference>
<dbReference type="Proteomes" id="UP000697710">
    <property type="component" value="Unassembled WGS sequence"/>
</dbReference>
<dbReference type="PANTHER" id="PTHR13285">
    <property type="entry name" value="ACYLTRANSFERASE"/>
    <property type="match status" value="1"/>
</dbReference>
<evidence type="ECO:0000256" key="3">
    <source>
        <dbReference type="ARBA" id="ARBA00022475"/>
    </source>
</evidence>
<feature type="transmembrane region" description="Helical" evidence="10">
    <location>
        <begin position="76"/>
        <end position="95"/>
    </location>
</feature>
<evidence type="ECO:0000256" key="1">
    <source>
        <dbReference type="ARBA" id="ARBA00004651"/>
    </source>
</evidence>
<feature type="transmembrane region" description="Helical" evidence="10">
    <location>
        <begin position="115"/>
        <end position="137"/>
    </location>
</feature>
<dbReference type="GO" id="GO:0016746">
    <property type="term" value="F:acyltransferase activity"/>
    <property type="evidence" value="ECO:0007669"/>
    <property type="project" value="UniProtKB-KW"/>
</dbReference>
<keyword evidence="5 10" id="KW-0812">Transmembrane</keyword>
<keyword evidence="7 9" id="KW-0472">Membrane</keyword>
<feature type="transmembrane region" description="Helical" evidence="10">
    <location>
        <begin position="368"/>
        <end position="385"/>
    </location>
</feature>
<dbReference type="GO" id="GO:0042121">
    <property type="term" value="P:alginic acid biosynthetic process"/>
    <property type="evidence" value="ECO:0007669"/>
    <property type="project" value="InterPro"/>
</dbReference>
<reference evidence="11" key="2">
    <citation type="journal article" date="2021" name="Microbiome">
        <title>Successional dynamics and alternative stable states in a saline activated sludge microbial community over 9 years.</title>
        <authorList>
            <person name="Wang Y."/>
            <person name="Ye J."/>
            <person name="Ju F."/>
            <person name="Liu L."/>
            <person name="Boyd J.A."/>
            <person name="Deng Y."/>
            <person name="Parks D.H."/>
            <person name="Jiang X."/>
            <person name="Yin X."/>
            <person name="Woodcroft B.J."/>
            <person name="Tyson G.W."/>
            <person name="Hugenholtz P."/>
            <person name="Polz M.F."/>
            <person name="Zhang T."/>
        </authorList>
    </citation>
    <scope>NUCLEOTIDE SEQUENCE</scope>
    <source>
        <strain evidence="11">HKST-UBA01</strain>
    </source>
</reference>
<evidence type="ECO:0000256" key="7">
    <source>
        <dbReference type="ARBA" id="ARBA00023136"/>
    </source>
</evidence>
<protein>
    <submittedName>
        <fullName evidence="11">MBOAT family protein</fullName>
    </submittedName>
</protein>
<comment type="similarity">
    <text evidence="2 9">Belongs to the membrane-bound acyltransferase family.</text>
</comment>
<comment type="subcellular location">
    <subcellularLocation>
        <location evidence="1">Cell membrane</location>
        <topology evidence="1">Multi-pass membrane protein</topology>
    </subcellularLocation>
</comment>
<evidence type="ECO:0000256" key="6">
    <source>
        <dbReference type="ARBA" id="ARBA00022989"/>
    </source>
</evidence>
<name>A0A956LWX8_UNCEI</name>
<dbReference type="GO" id="GO:0005886">
    <property type="term" value="C:plasma membrane"/>
    <property type="evidence" value="ECO:0007669"/>
    <property type="project" value="UniProtKB-SubCell"/>
</dbReference>
<dbReference type="PIRSF" id="PIRSF016636">
    <property type="entry name" value="AlgI_DltB"/>
    <property type="match status" value="1"/>
</dbReference>
<organism evidence="11 12">
    <name type="scientific">Eiseniibacteriota bacterium</name>
    <dbReference type="NCBI Taxonomy" id="2212470"/>
    <lineage>
        <taxon>Bacteria</taxon>
        <taxon>Candidatus Eiseniibacteriota</taxon>
    </lineage>
</organism>
<evidence type="ECO:0000256" key="2">
    <source>
        <dbReference type="ARBA" id="ARBA00010323"/>
    </source>
</evidence>
<keyword evidence="3 9" id="KW-1003">Cell membrane</keyword>
<keyword evidence="8 9" id="KW-0012">Acyltransferase</keyword>
<dbReference type="EMBL" id="JAGQHR010000002">
    <property type="protein sequence ID" value="MCA9726082.1"/>
    <property type="molecule type" value="Genomic_DNA"/>
</dbReference>
<dbReference type="InterPro" id="IPR051085">
    <property type="entry name" value="MB_O-acyltransferase"/>
</dbReference>
<gene>
    <name evidence="11" type="ORF">KC729_00255</name>
</gene>
<feature type="transmembrane region" description="Helical" evidence="10">
    <location>
        <begin position="309"/>
        <end position="324"/>
    </location>
</feature>
<keyword evidence="6 10" id="KW-1133">Transmembrane helix</keyword>
<dbReference type="Pfam" id="PF03062">
    <property type="entry name" value="MBOAT"/>
    <property type="match status" value="1"/>
</dbReference>
<evidence type="ECO:0000256" key="5">
    <source>
        <dbReference type="ARBA" id="ARBA00022692"/>
    </source>
</evidence>
<dbReference type="InterPro" id="IPR024194">
    <property type="entry name" value="Ac/AlaTfrase_AlgI/DltB"/>
</dbReference>
<dbReference type="InterPro" id="IPR004299">
    <property type="entry name" value="MBOAT_fam"/>
</dbReference>
<keyword evidence="4 9" id="KW-0808">Transferase</keyword>
<dbReference type="AlphaFoldDB" id="A0A956LWX8"/>
<proteinExistence type="inferred from homology"/>
<reference evidence="11" key="1">
    <citation type="submission" date="2020-04" db="EMBL/GenBank/DDBJ databases">
        <authorList>
            <person name="Zhang T."/>
        </authorList>
    </citation>
    <scope>NUCLEOTIDE SEQUENCE</scope>
    <source>
        <strain evidence="11">HKST-UBA01</strain>
    </source>
</reference>
<feature type="transmembrane region" description="Helical" evidence="10">
    <location>
        <begin position="443"/>
        <end position="462"/>
    </location>
</feature>
<comment type="caution">
    <text evidence="11">The sequence shown here is derived from an EMBL/GenBank/DDBJ whole genome shotgun (WGS) entry which is preliminary data.</text>
</comment>
<feature type="transmembrane region" description="Helical" evidence="10">
    <location>
        <begin position="413"/>
        <end position="431"/>
    </location>
</feature>
<evidence type="ECO:0000256" key="8">
    <source>
        <dbReference type="ARBA" id="ARBA00023315"/>
    </source>
</evidence>
<evidence type="ECO:0000256" key="10">
    <source>
        <dbReference type="SAM" id="Phobius"/>
    </source>
</evidence>
<feature type="transmembrane region" description="Helical" evidence="10">
    <location>
        <begin position="7"/>
        <end position="26"/>
    </location>
</feature>
<dbReference type="InterPro" id="IPR028362">
    <property type="entry name" value="AlgI"/>
</dbReference>